<feature type="chain" id="PRO_5001781439" description="Lipoprotein" evidence="1">
    <location>
        <begin position="23"/>
        <end position="86"/>
    </location>
</feature>
<dbReference type="PROSITE" id="PS51257">
    <property type="entry name" value="PROKAR_LIPOPROTEIN"/>
    <property type="match status" value="1"/>
</dbReference>
<dbReference type="RefSeq" id="WP_043406034.1">
    <property type="nucleotide sequence ID" value="NZ_JPMI01000257.1"/>
</dbReference>
<dbReference type="AlphaFoldDB" id="A0A084SL62"/>
<evidence type="ECO:0000313" key="2">
    <source>
        <dbReference type="EMBL" id="KFA89197.1"/>
    </source>
</evidence>
<accession>A0A084SL62</accession>
<evidence type="ECO:0000313" key="3">
    <source>
        <dbReference type="Proteomes" id="UP000028547"/>
    </source>
</evidence>
<reference evidence="2 3" key="1">
    <citation type="submission" date="2014-07" db="EMBL/GenBank/DDBJ databases">
        <title>Draft Genome Sequence of Gephyronic Acid Producer, Cystobacter violaceus Strain Cb vi76.</title>
        <authorList>
            <person name="Stevens D.C."/>
            <person name="Young J."/>
            <person name="Carmichael R."/>
            <person name="Tan J."/>
            <person name="Taylor R.E."/>
        </authorList>
    </citation>
    <scope>NUCLEOTIDE SEQUENCE [LARGE SCALE GENOMIC DNA]</scope>
    <source>
        <strain evidence="2 3">Cb vi76</strain>
    </source>
</reference>
<name>A0A084SL62_9BACT</name>
<evidence type="ECO:0000256" key="1">
    <source>
        <dbReference type="SAM" id="SignalP"/>
    </source>
</evidence>
<feature type="signal peptide" evidence="1">
    <location>
        <begin position="1"/>
        <end position="22"/>
    </location>
</feature>
<protein>
    <recommendedName>
        <fullName evidence="4">Lipoprotein</fullName>
    </recommendedName>
</protein>
<gene>
    <name evidence="2" type="ORF">Q664_36310</name>
</gene>
<comment type="caution">
    <text evidence="2">The sequence shown here is derived from an EMBL/GenBank/DDBJ whole genome shotgun (WGS) entry which is preliminary data.</text>
</comment>
<proteinExistence type="predicted"/>
<sequence length="86" mass="9680">MKRTFKCAAAVGLASVLVTGCAGPRLVSSMSRTRDDRYRFIWYQNKSVPPFSYTSEQGLVDCRKGQSGQLEDCKPVKILFLDKEDK</sequence>
<dbReference type="Proteomes" id="UP000028547">
    <property type="component" value="Unassembled WGS sequence"/>
</dbReference>
<evidence type="ECO:0008006" key="4">
    <source>
        <dbReference type="Google" id="ProtNLM"/>
    </source>
</evidence>
<keyword evidence="1" id="KW-0732">Signal</keyword>
<dbReference type="EMBL" id="JPMI01000257">
    <property type="protein sequence ID" value="KFA89197.1"/>
    <property type="molecule type" value="Genomic_DNA"/>
</dbReference>
<organism evidence="2 3">
    <name type="scientific">Archangium violaceum Cb vi76</name>
    <dbReference type="NCBI Taxonomy" id="1406225"/>
    <lineage>
        <taxon>Bacteria</taxon>
        <taxon>Pseudomonadati</taxon>
        <taxon>Myxococcota</taxon>
        <taxon>Myxococcia</taxon>
        <taxon>Myxococcales</taxon>
        <taxon>Cystobacterineae</taxon>
        <taxon>Archangiaceae</taxon>
        <taxon>Archangium</taxon>
    </lineage>
</organism>